<feature type="compositionally biased region" description="Basic and acidic residues" evidence="1">
    <location>
        <begin position="1"/>
        <end position="16"/>
    </location>
</feature>
<keyword evidence="3" id="KW-1185">Reference proteome</keyword>
<evidence type="ECO:0000256" key="1">
    <source>
        <dbReference type="SAM" id="MobiDB-lite"/>
    </source>
</evidence>
<accession>A0AA36J8V3</accession>
<protein>
    <submittedName>
        <fullName evidence="2">Uncharacterized protein</fullName>
    </submittedName>
</protein>
<feature type="compositionally biased region" description="Basic and acidic residues" evidence="1">
    <location>
        <begin position="879"/>
        <end position="892"/>
    </location>
</feature>
<gene>
    <name evidence="2" type="ORF">EVOR1521_LOCUS24843</name>
</gene>
<feature type="compositionally biased region" description="Basic and acidic residues" evidence="1">
    <location>
        <begin position="643"/>
        <end position="652"/>
    </location>
</feature>
<proteinExistence type="predicted"/>
<organism evidence="2 3">
    <name type="scientific">Effrenium voratum</name>
    <dbReference type="NCBI Taxonomy" id="2562239"/>
    <lineage>
        <taxon>Eukaryota</taxon>
        <taxon>Sar</taxon>
        <taxon>Alveolata</taxon>
        <taxon>Dinophyceae</taxon>
        <taxon>Suessiales</taxon>
        <taxon>Symbiodiniaceae</taxon>
        <taxon>Effrenium</taxon>
    </lineage>
</organism>
<dbReference type="SUPFAM" id="SSF49899">
    <property type="entry name" value="Concanavalin A-like lectins/glucanases"/>
    <property type="match status" value="1"/>
</dbReference>
<feature type="region of interest" description="Disordered" evidence="1">
    <location>
        <begin position="407"/>
        <end position="527"/>
    </location>
</feature>
<dbReference type="InterPro" id="IPR043136">
    <property type="entry name" value="B30.2/SPRY_sf"/>
</dbReference>
<feature type="compositionally biased region" description="Basic residues" evidence="1">
    <location>
        <begin position="863"/>
        <end position="878"/>
    </location>
</feature>
<dbReference type="GO" id="GO:0003723">
    <property type="term" value="F:RNA binding"/>
    <property type="evidence" value="ECO:0007669"/>
    <property type="project" value="TreeGrafter"/>
</dbReference>
<reference evidence="2" key="1">
    <citation type="submission" date="2023-08" db="EMBL/GenBank/DDBJ databases">
        <authorList>
            <person name="Chen Y."/>
            <person name="Shah S."/>
            <person name="Dougan E. K."/>
            <person name="Thang M."/>
            <person name="Chan C."/>
        </authorList>
    </citation>
    <scope>NUCLEOTIDE SEQUENCE</scope>
</reference>
<sequence>MAEPEAKKQKTEESKEPTAPPELEGNAKPSSSKPLKPDVGFETSDCTLNVIPSLGGRVLMPLTDGGMQYLIGGARANLGIKKGRYVYEVKVVESHNPSEGPQRSFRSPVSRNLVRVGFSLQGSPLLLGETDDGVYFDSDGFYVAEQKRENVSQRFTRDSTVAVVLNLDASSPNAHTVSLFRDGVRISQPQKLPEKLKGKTLFPHLSFKNMTVHVNFGPPLVPLPFTCSSVAEVPTADGEAAVAPPKDGKYEVIFPVAVPDEGTFDWLDDFLEKNPKYVELSDRAIIKWAEKSGITHQEANTWKHCLDKPDPQFRIPLLDDFSARRVIQAVAPTQPRHYVVMEVKSNLVKEERAQLLKRFTEGYFKTVAQVVMGEPPQDFKAKVHQALLQEKQEKATIDWKRRKMEKEQERLVRKRQRELEEAKKRAEEEAKKKLEELERERAAAEAEAAAAAEAEARAAAGESTEAPKEGEEAKDVKMEPADAEEPKAEVKDEKSEVKEEKPEVKDEPMEPKEVKEEEPEPEEPCPVAELTEEDKAKWFLKKPVGDLSTWTLGGYFAKFSIPEKDEGFGDVRYAWSAETAAKEYLANFIRKNKITTKMEELQPGEWFKGKVGDWHKLLEEWRNKQREFQMRPAEGQMEQEEAEAPKEEEPKPEGAAPEGEEAPKEGEEKKEEAPKEEAKEKKESEVDPMAVEDVCNVGNDKPLFAAFAFEDWTLLNLRAELHLLAVAFLKDAGDPERIGIHEPNLAFYYQKYFKKQFVPKYYGAESNAELIEKLLKDTLHLNPESVMMTKHGEELDFGLLVKLTEVARRERQAKIDSGDETAKLRFEQPTMPPPPPQQAATRAASREASKATRGTSKASRALARIRGRRASTKARRATRASERWTRARGKES</sequence>
<dbReference type="AlphaFoldDB" id="A0AA36J8V3"/>
<feature type="compositionally biased region" description="Low complexity" evidence="1">
    <location>
        <begin position="445"/>
        <end position="460"/>
    </location>
</feature>
<feature type="compositionally biased region" description="Basic and acidic residues" evidence="1">
    <location>
        <begin position="811"/>
        <end position="826"/>
    </location>
</feature>
<dbReference type="Proteomes" id="UP001178507">
    <property type="component" value="Unassembled WGS sequence"/>
</dbReference>
<dbReference type="PANTHER" id="PTHR12381">
    <property type="entry name" value="HETEROGENEOUS NUCLEAR RIBONUCLEOPROTEIN U FAMILY MEMBER"/>
    <property type="match status" value="1"/>
</dbReference>
<dbReference type="GO" id="GO:0005634">
    <property type="term" value="C:nucleus"/>
    <property type="evidence" value="ECO:0007669"/>
    <property type="project" value="TreeGrafter"/>
</dbReference>
<dbReference type="EMBL" id="CAUJNA010003429">
    <property type="protein sequence ID" value="CAJ1401755.1"/>
    <property type="molecule type" value="Genomic_DNA"/>
</dbReference>
<feature type="compositionally biased region" description="Basic and acidic residues" evidence="1">
    <location>
        <begin position="407"/>
        <end position="444"/>
    </location>
</feature>
<dbReference type="Gene3D" id="2.60.120.920">
    <property type="match status" value="1"/>
</dbReference>
<comment type="caution">
    <text evidence="2">The sequence shown here is derived from an EMBL/GenBank/DDBJ whole genome shotgun (WGS) entry which is preliminary data.</text>
</comment>
<feature type="region of interest" description="Disordered" evidence="1">
    <location>
        <begin position="1"/>
        <end position="39"/>
    </location>
</feature>
<feature type="compositionally biased region" description="Basic and acidic residues" evidence="1">
    <location>
        <begin position="465"/>
        <end position="515"/>
    </location>
</feature>
<dbReference type="InterPro" id="IPR013320">
    <property type="entry name" value="ConA-like_dom_sf"/>
</dbReference>
<evidence type="ECO:0000313" key="3">
    <source>
        <dbReference type="Proteomes" id="UP001178507"/>
    </source>
</evidence>
<feature type="compositionally biased region" description="Basic and acidic residues" evidence="1">
    <location>
        <begin position="661"/>
        <end position="685"/>
    </location>
</feature>
<feature type="region of interest" description="Disordered" evidence="1">
    <location>
        <begin position="811"/>
        <end position="892"/>
    </location>
</feature>
<dbReference type="GO" id="GO:0000380">
    <property type="term" value="P:alternative mRNA splicing, via spliceosome"/>
    <property type="evidence" value="ECO:0007669"/>
    <property type="project" value="TreeGrafter"/>
</dbReference>
<evidence type="ECO:0000313" key="2">
    <source>
        <dbReference type="EMBL" id="CAJ1401755.1"/>
    </source>
</evidence>
<feature type="region of interest" description="Disordered" evidence="1">
    <location>
        <begin position="628"/>
        <end position="687"/>
    </location>
</feature>
<dbReference type="PANTHER" id="PTHR12381:SF56">
    <property type="entry name" value="B30.2_SPRY DOMAIN-CONTAINING PROTEIN-RELATED"/>
    <property type="match status" value="1"/>
</dbReference>
<name>A0AA36J8V3_9DINO</name>